<protein>
    <submittedName>
        <fullName evidence="1">Uncharacterized protein</fullName>
    </submittedName>
</protein>
<accession>B5I833</accession>
<keyword evidence="2" id="KW-1185">Reference proteome</keyword>
<dbReference type="eggNOG" id="COG0693">
    <property type="taxonomic scope" value="Bacteria"/>
</dbReference>
<evidence type="ECO:0000313" key="2">
    <source>
        <dbReference type="Proteomes" id="UP000002785"/>
    </source>
</evidence>
<dbReference type="AlphaFoldDB" id="B5I833"/>
<gene>
    <name evidence="1" type="ORF">SSEG_07842</name>
</gene>
<sequence length="94" mass="10135">MYKTGGGTLTLCTVSASHPGHTCTGKPGCTWPADLAFAWVDAGEYNDPEILKSFFDADKPVARICMQPAGAAFQDAEGWIWEFLKVLRAKAPVT</sequence>
<dbReference type="EMBL" id="CM000951">
    <property type="protein sequence ID" value="EDY61238.1"/>
    <property type="molecule type" value="Genomic_DNA"/>
</dbReference>
<name>B5I833_STRX2</name>
<proteinExistence type="predicted"/>
<dbReference type="Proteomes" id="UP000002785">
    <property type="component" value="Chromosome"/>
</dbReference>
<evidence type="ECO:0000313" key="1">
    <source>
        <dbReference type="EMBL" id="EDY61238.1"/>
    </source>
</evidence>
<dbReference type="HOGENOM" id="CLU_2384984_0_0_11"/>
<organism evidence="1 2">
    <name type="scientific">Streptomyces sviceus (strain ATCC 29083 / DSM 924 / JCM 4929 / NBRC 13980 / NCIMB 11184 / NRRL 5439 / UC 5370)</name>
    <dbReference type="NCBI Taxonomy" id="463191"/>
    <lineage>
        <taxon>Bacteria</taxon>
        <taxon>Bacillati</taxon>
        <taxon>Actinomycetota</taxon>
        <taxon>Actinomycetes</taxon>
        <taxon>Kitasatosporales</taxon>
        <taxon>Streptomycetaceae</taxon>
        <taxon>Streptomyces</taxon>
    </lineage>
</organism>
<reference evidence="1" key="1">
    <citation type="submission" date="2009-10" db="EMBL/GenBank/DDBJ databases">
        <title>The genome sequence of Streptomyces sviceus strain ATCC 29083.</title>
        <authorList>
            <consortium name="The Broad Institute Genome Sequencing Platform"/>
            <consortium name="Broad Institute Microbial Sequencing Center"/>
            <person name="Fischbach M."/>
            <person name="Godfrey P."/>
            <person name="Ward D."/>
            <person name="Young S."/>
            <person name="Zeng Q."/>
            <person name="Koehrsen M."/>
            <person name="Alvarado L."/>
            <person name="Berlin A.M."/>
            <person name="Bochicchio J."/>
            <person name="Borenstein D."/>
            <person name="Chapman S.B."/>
            <person name="Chen Z."/>
            <person name="Engels R."/>
            <person name="Freedman E."/>
            <person name="Gellesch M."/>
            <person name="Goldberg J."/>
            <person name="Griggs A."/>
            <person name="Gujja S."/>
            <person name="Heilman E.R."/>
            <person name="Heiman D.I."/>
            <person name="Hepburn T.A."/>
            <person name="Howarth C."/>
            <person name="Jen D."/>
            <person name="Larson L."/>
            <person name="Lewis B."/>
            <person name="Mehta T."/>
            <person name="Park D."/>
            <person name="Pearson M."/>
            <person name="Richards J."/>
            <person name="Roberts A."/>
            <person name="Saif S."/>
            <person name="Shea T.D."/>
            <person name="Shenoy N."/>
            <person name="Sisk P."/>
            <person name="Stolte C."/>
            <person name="Sykes S.N."/>
            <person name="Thomson T."/>
            <person name="Walk T."/>
            <person name="White J."/>
            <person name="Yandava C."/>
            <person name="Straight P."/>
            <person name="Clardy J."/>
            <person name="Hung D."/>
            <person name="Kolter R."/>
            <person name="Mekalanos J."/>
            <person name="Walker S."/>
            <person name="Walsh C.T."/>
            <person name="Wieland-Brown L.C."/>
            <person name="Haas B."/>
            <person name="Nusbaum C."/>
            <person name="Birren B."/>
        </authorList>
    </citation>
    <scope>NUCLEOTIDE SEQUENCE [LARGE SCALE GENOMIC DNA]</scope>
    <source>
        <strain evidence="1">ATCC 29083</strain>
    </source>
</reference>